<dbReference type="AlphaFoldDB" id="A0A366I309"/>
<dbReference type="InterPro" id="IPR001109">
    <property type="entry name" value="Hydrogenase_HupF/HypC"/>
</dbReference>
<evidence type="ECO:0000313" key="2">
    <source>
        <dbReference type="EMBL" id="RBP61014.1"/>
    </source>
</evidence>
<comment type="similarity">
    <text evidence="1">Belongs to the HupF/HypC family.</text>
</comment>
<dbReference type="PRINTS" id="PR00445">
    <property type="entry name" value="HUPFHYPC"/>
</dbReference>
<dbReference type="PANTHER" id="PTHR35177">
    <property type="entry name" value="HYDROGENASE MATURATION FACTOR HYBG"/>
    <property type="match status" value="1"/>
</dbReference>
<dbReference type="SUPFAM" id="SSF159127">
    <property type="entry name" value="HupF/HypC-like"/>
    <property type="match status" value="1"/>
</dbReference>
<dbReference type="Gene3D" id="2.30.30.140">
    <property type="match status" value="1"/>
</dbReference>
<dbReference type="NCBIfam" id="TIGR00074">
    <property type="entry name" value="hypC_hupF"/>
    <property type="match status" value="1"/>
</dbReference>
<gene>
    <name evidence="2" type="ORF">DES36_11512</name>
</gene>
<dbReference type="PROSITE" id="PS01097">
    <property type="entry name" value="HUPF_HYPC"/>
    <property type="match status" value="1"/>
</dbReference>
<organism evidence="2 3">
    <name type="scientific">Alkalibaculum bacchi</name>
    <dbReference type="NCBI Taxonomy" id="645887"/>
    <lineage>
        <taxon>Bacteria</taxon>
        <taxon>Bacillati</taxon>
        <taxon>Bacillota</taxon>
        <taxon>Clostridia</taxon>
        <taxon>Eubacteriales</taxon>
        <taxon>Eubacteriaceae</taxon>
        <taxon>Alkalibaculum</taxon>
    </lineage>
</organism>
<dbReference type="EMBL" id="QNRX01000015">
    <property type="protein sequence ID" value="RBP61014.1"/>
    <property type="molecule type" value="Genomic_DNA"/>
</dbReference>
<reference evidence="2 3" key="1">
    <citation type="submission" date="2018-06" db="EMBL/GenBank/DDBJ databases">
        <title>Genomic Encyclopedia of Type Strains, Phase IV (KMG-IV): sequencing the most valuable type-strain genomes for metagenomic binning, comparative biology and taxonomic classification.</title>
        <authorList>
            <person name="Goeker M."/>
        </authorList>
    </citation>
    <scope>NUCLEOTIDE SEQUENCE [LARGE SCALE GENOMIC DNA]</scope>
    <source>
        <strain evidence="2 3">DSM 22112</strain>
    </source>
</reference>
<evidence type="ECO:0000313" key="3">
    <source>
        <dbReference type="Proteomes" id="UP000253490"/>
    </source>
</evidence>
<name>A0A366I309_9FIRM</name>
<dbReference type="InterPro" id="IPR019812">
    <property type="entry name" value="Hydgase_assmbl_chp_CS"/>
</dbReference>
<keyword evidence="3" id="KW-1185">Reference proteome</keyword>
<dbReference type="Pfam" id="PF01455">
    <property type="entry name" value="HupF_HypC"/>
    <property type="match status" value="1"/>
</dbReference>
<dbReference type="GO" id="GO:1902670">
    <property type="term" value="F:carbon dioxide binding"/>
    <property type="evidence" value="ECO:0007669"/>
    <property type="project" value="TreeGrafter"/>
</dbReference>
<protein>
    <submittedName>
        <fullName evidence="2">Hydrogenase maturation protein HypC</fullName>
    </submittedName>
</protein>
<dbReference type="GO" id="GO:0051604">
    <property type="term" value="P:protein maturation"/>
    <property type="evidence" value="ECO:0007669"/>
    <property type="project" value="TreeGrafter"/>
</dbReference>
<dbReference type="PANTHER" id="PTHR35177:SF2">
    <property type="entry name" value="HYDROGENASE MATURATION FACTOR HYBG"/>
    <property type="match status" value="1"/>
</dbReference>
<accession>A0A366I309</accession>
<dbReference type="GO" id="GO:0005506">
    <property type="term" value="F:iron ion binding"/>
    <property type="evidence" value="ECO:0007669"/>
    <property type="project" value="TreeGrafter"/>
</dbReference>
<dbReference type="RefSeq" id="WP_113921230.1">
    <property type="nucleotide sequence ID" value="NZ_QNRX01000015.1"/>
</dbReference>
<proteinExistence type="inferred from homology"/>
<dbReference type="OrthoDB" id="9806017at2"/>
<dbReference type="Proteomes" id="UP000253490">
    <property type="component" value="Unassembled WGS sequence"/>
</dbReference>
<evidence type="ECO:0000256" key="1">
    <source>
        <dbReference type="ARBA" id="ARBA00006018"/>
    </source>
</evidence>
<comment type="caution">
    <text evidence="2">The sequence shown here is derived from an EMBL/GenBank/DDBJ whole genome shotgun (WGS) entry which is preliminary data.</text>
</comment>
<sequence>MCLAVPGQITHISSALATVNILDIEIVVNIQLIEEPKLGDYVLVHAGCAIEKLDREYFDDLSSMFKCILHEDESKDE</sequence>